<keyword evidence="4 6" id="KW-1133">Transmembrane helix</keyword>
<name>A0AAU9DG66_9FUSO</name>
<sequence length="163" mass="17196">MGKVRIEKKEKGFTLIELMIVIAIIALLASVALPKFAGVTDSAKAAKVQGDLANLRTSIAMFYAKEGSYPTIGTTSASSITKGTGALDSTFQKYYAKTTMPKTPKGSGTIAAEEVSDVKDITGGDSLDSTGGWAYKSSNGEIHADLGDASNNQYKQSIDWTTE</sequence>
<proteinExistence type="predicted"/>
<dbReference type="NCBIfam" id="TIGR02532">
    <property type="entry name" value="IV_pilin_GFxxxE"/>
    <property type="match status" value="1"/>
</dbReference>
<dbReference type="PANTHER" id="PTHR30093:SF44">
    <property type="entry name" value="TYPE II SECRETION SYSTEM CORE PROTEIN G"/>
    <property type="match status" value="1"/>
</dbReference>
<accession>A0AAU9DG66</accession>
<dbReference type="GO" id="GO:0016020">
    <property type="term" value="C:membrane"/>
    <property type="evidence" value="ECO:0007669"/>
    <property type="project" value="UniProtKB-SubCell"/>
</dbReference>
<dbReference type="PRINTS" id="PR00813">
    <property type="entry name" value="BCTERIALGSPG"/>
</dbReference>
<evidence type="ECO:0000313" key="8">
    <source>
        <dbReference type="Proteomes" id="UP001321582"/>
    </source>
</evidence>
<organism evidence="7 8">
    <name type="scientific">Haliovirga abyssi</name>
    <dbReference type="NCBI Taxonomy" id="2996794"/>
    <lineage>
        <taxon>Bacteria</taxon>
        <taxon>Fusobacteriati</taxon>
        <taxon>Fusobacteriota</taxon>
        <taxon>Fusobacteriia</taxon>
        <taxon>Fusobacteriales</taxon>
        <taxon>Haliovirgaceae</taxon>
        <taxon>Haliovirga</taxon>
    </lineage>
</organism>
<evidence type="ECO:0000256" key="1">
    <source>
        <dbReference type="ARBA" id="ARBA00004167"/>
    </source>
</evidence>
<dbReference type="Proteomes" id="UP001321582">
    <property type="component" value="Chromosome"/>
</dbReference>
<protein>
    <recommendedName>
        <fullName evidence="9">Prepilin-type N-terminal cleavage/methylation domain-containing protein</fullName>
    </recommendedName>
</protein>
<comment type="subcellular location">
    <subcellularLocation>
        <location evidence="1">Membrane</location>
        <topology evidence="1">Single-pass membrane protein</topology>
    </subcellularLocation>
</comment>
<keyword evidence="8" id="KW-1185">Reference proteome</keyword>
<dbReference type="RefSeq" id="WP_307904611.1">
    <property type="nucleotide sequence ID" value="NZ_AP027059.1"/>
</dbReference>
<dbReference type="Pfam" id="PF07963">
    <property type="entry name" value="N_methyl"/>
    <property type="match status" value="1"/>
</dbReference>
<keyword evidence="5 6" id="KW-0472">Membrane</keyword>
<evidence type="ECO:0000256" key="2">
    <source>
        <dbReference type="ARBA" id="ARBA00022481"/>
    </source>
</evidence>
<dbReference type="InterPro" id="IPR012902">
    <property type="entry name" value="N_methyl_site"/>
</dbReference>
<dbReference type="Gene3D" id="3.30.700.10">
    <property type="entry name" value="Glycoprotein, Type 4 Pilin"/>
    <property type="match status" value="1"/>
</dbReference>
<dbReference type="PANTHER" id="PTHR30093">
    <property type="entry name" value="GENERAL SECRETION PATHWAY PROTEIN G"/>
    <property type="match status" value="1"/>
</dbReference>
<evidence type="ECO:0008006" key="9">
    <source>
        <dbReference type="Google" id="ProtNLM"/>
    </source>
</evidence>
<keyword evidence="3 6" id="KW-0812">Transmembrane</keyword>
<evidence type="ECO:0000313" key="7">
    <source>
        <dbReference type="EMBL" id="BDU49664.1"/>
    </source>
</evidence>
<feature type="transmembrane region" description="Helical" evidence="6">
    <location>
        <begin position="12"/>
        <end position="33"/>
    </location>
</feature>
<keyword evidence="2" id="KW-0488">Methylation</keyword>
<evidence type="ECO:0000256" key="6">
    <source>
        <dbReference type="SAM" id="Phobius"/>
    </source>
</evidence>
<evidence type="ECO:0000256" key="5">
    <source>
        <dbReference type="ARBA" id="ARBA00023136"/>
    </source>
</evidence>
<evidence type="ECO:0000256" key="4">
    <source>
        <dbReference type="ARBA" id="ARBA00022989"/>
    </source>
</evidence>
<gene>
    <name evidence="7" type="ORF">HLVA_02330</name>
</gene>
<dbReference type="SUPFAM" id="SSF54523">
    <property type="entry name" value="Pili subunits"/>
    <property type="match status" value="1"/>
</dbReference>
<dbReference type="GO" id="GO:0015628">
    <property type="term" value="P:protein secretion by the type II secretion system"/>
    <property type="evidence" value="ECO:0007669"/>
    <property type="project" value="InterPro"/>
</dbReference>
<dbReference type="GO" id="GO:0015627">
    <property type="term" value="C:type II protein secretion system complex"/>
    <property type="evidence" value="ECO:0007669"/>
    <property type="project" value="InterPro"/>
</dbReference>
<dbReference type="InterPro" id="IPR000983">
    <property type="entry name" value="Bac_GSPG_pilin"/>
</dbReference>
<evidence type="ECO:0000256" key="3">
    <source>
        <dbReference type="ARBA" id="ARBA00022692"/>
    </source>
</evidence>
<dbReference type="InterPro" id="IPR045584">
    <property type="entry name" value="Pilin-like"/>
</dbReference>
<dbReference type="PROSITE" id="PS00409">
    <property type="entry name" value="PROKAR_NTER_METHYL"/>
    <property type="match status" value="1"/>
</dbReference>
<dbReference type="AlphaFoldDB" id="A0AAU9DG66"/>
<reference evidence="7 8" key="1">
    <citation type="submission" date="2022-11" db="EMBL/GenBank/DDBJ databases">
        <title>Haliovirga abyssi gen. nov., sp. nov., a mesophilic fermentative bacterium isolated from the Iheya North hydrothermal field and the proposal of Haliovirgaceae fam. nov.</title>
        <authorList>
            <person name="Miyazaki U."/>
            <person name="Tame A."/>
            <person name="Miyazaki J."/>
            <person name="Takai K."/>
            <person name="Sawayama S."/>
            <person name="Kitajima M."/>
            <person name="Okamoto A."/>
            <person name="Nakagawa S."/>
        </authorList>
    </citation>
    <scope>NUCLEOTIDE SEQUENCE [LARGE SCALE GENOMIC DNA]</scope>
    <source>
        <strain evidence="7 8">IC12</strain>
    </source>
</reference>
<dbReference type="EMBL" id="AP027059">
    <property type="protein sequence ID" value="BDU49664.1"/>
    <property type="molecule type" value="Genomic_DNA"/>
</dbReference>
<dbReference type="KEGG" id="haby:HLVA_02330"/>